<accession>A0ACC5ZTG2</accession>
<evidence type="ECO:0000313" key="2">
    <source>
        <dbReference type="Proteomes" id="UP001203036"/>
    </source>
</evidence>
<comment type="caution">
    <text evidence="1">The sequence shown here is derived from an EMBL/GenBank/DDBJ whole genome shotgun (WGS) entry which is preliminary data.</text>
</comment>
<dbReference type="EMBL" id="JAMQGO010000002">
    <property type="protein sequence ID" value="MCM2561463.1"/>
    <property type="molecule type" value="Genomic_DNA"/>
</dbReference>
<sequence>MFKRSWIISVTLGLAVFISGLWFSWSVFSAYQQRHADERATAAQYYSDTTQHGPRACRSIVAETGVLDWLTCLADNISADGSVKQSEYDLKAQQDMAAWAFGMLVATVWLTVITLFGVFFVWRTLLATQAMARDAREIGEAQVRAYISPTHGEYEIGPRGLKVRVYFRNYGQSPGRDVAIKGTAHLATPATPPRYPDDTVQRVTPEARNSWGMVPASGVDDTFLHWDADIIGPDATVAIISGRGAFHIEGTLVWSDVFGSHQSINVFLWSDGGRPTRDSSGLRGNLCAHSRGKQA</sequence>
<reference evidence="1" key="1">
    <citation type="submission" date="2022-06" db="EMBL/GenBank/DDBJ databases">
        <title>Lutimaribacter sp. EGI FJ00013, a novel bacterium isolated from a salt lake sediment enrichment.</title>
        <authorList>
            <person name="Gao L."/>
            <person name="Fang B.-Z."/>
            <person name="Li W.-J."/>
        </authorList>
    </citation>
    <scope>NUCLEOTIDE SEQUENCE</scope>
    <source>
        <strain evidence="1">EGI FJ00013</strain>
    </source>
</reference>
<gene>
    <name evidence="1" type="ORF">M8744_04835</name>
</gene>
<keyword evidence="2" id="KW-1185">Reference proteome</keyword>
<proteinExistence type="predicted"/>
<dbReference type="Proteomes" id="UP001203036">
    <property type="component" value="Unassembled WGS sequence"/>
</dbReference>
<protein>
    <submittedName>
        <fullName evidence="1">Uncharacterized protein</fullName>
    </submittedName>
</protein>
<evidence type="ECO:0000313" key="1">
    <source>
        <dbReference type="EMBL" id="MCM2561463.1"/>
    </source>
</evidence>
<name>A0ACC5ZTG2_9RHOB</name>
<organism evidence="1 2">
    <name type="scientific">Lutimaribacter degradans</name>
    <dbReference type="NCBI Taxonomy" id="2945989"/>
    <lineage>
        <taxon>Bacteria</taxon>
        <taxon>Pseudomonadati</taxon>
        <taxon>Pseudomonadota</taxon>
        <taxon>Alphaproteobacteria</taxon>
        <taxon>Rhodobacterales</taxon>
        <taxon>Roseobacteraceae</taxon>
        <taxon>Lutimaribacter</taxon>
    </lineage>
</organism>